<sequence length="1123" mass="117569">MRPVLLRMDGFGSFREPTTVDFADTDYFVLVGATGSGKSTVIDAMTFALYGSVPRWDDQRAVSLALAPTASRGTVSLEFAVDGRRYVAARELRRNASTGKVTVREARLEEIVGEDTTPLAAGREVTPHVERLLGLPFADFCTCVVLPQGDFADFLHAPTNERQQKLERILGMGIYDQIMRRANAEAATQRSRAELLTEQLGRYADATEEAEQRAAARVATVRELAARVDALLPRIAAADTDRAAAQALRDQLVAEHGLLVAVSTPDGVGSLDERRSRAAAAVDGARTAADEAEQRRIAATERAAAGPDAARLQQVRRDHADHGELTAARPALEGRRQVAEREHAAASAGTRAAEEAGERARIRADAAADALTVARETVERVVAELAALRRPTLPAGLYDLAGSLAEATAALGTARTASDAAEVAESAARSAVGTAAERADLERLRRDQQALVAARAAADRAAGEWEAARKSAEAGAVAAAEAGHLLHEHRARLTTAQRLDVAAALRPTLTAGDDCPVCAQTVATLPPPLAGTDLAGLEKAVAEAEAASRTAMQESGAAESAQATALRAAERARAAVAELESAVAGRPTDAEAQRLLTGLDDRSRAAETAADAARNARRDRDRAAARVDELRSALSGAEVALRRSRDPLVGLGAPDPGEDVAAGWRSLIAWAATEAADREKRIADLRTVVAGAETEEKVARRDLGAARATWSTARSAESAALTAEQQVLGEIEAADKRLQALAAALAGQPDDATAAAEITRAAELAAAAQAADLAARGARDTLRDTESAARAVEAGFTAAWDVVRRTRDPLVGLGAPALAGDDLAGAWAALTTWAAESAAQRVAHRTEAAAAAAKAAELRSVLEAELAEDLTQAGLLDDQADSDPPAAESTPTPRESALSVARNTQPRRVPGGPESAAALVAAALQEARGALARIVERRAEVSDLITERDGAATAHQVAKLLGDQLRSNHFPRWLVASALDVLVADASESLRELSGGQFELTHDNGDFLVVDHADADARRPVKTLSGGETFQASLALALALSSQLAGLAAEGAPRLESIFLDEGFGTLDESSLETVAGTLENLATRGDRMVGVITHVPALAERIPARFAVTRDQRTSTIVREGP</sequence>
<dbReference type="RefSeq" id="WP_344413276.1">
    <property type="nucleotide sequence ID" value="NZ_BAAAQK010000003.1"/>
</dbReference>
<feature type="region of interest" description="Disordered" evidence="5">
    <location>
        <begin position="603"/>
        <end position="623"/>
    </location>
</feature>
<organism evidence="7 8">
    <name type="scientific">Pseudonocardia ailaonensis</name>
    <dbReference type="NCBI Taxonomy" id="367279"/>
    <lineage>
        <taxon>Bacteria</taxon>
        <taxon>Bacillati</taxon>
        <taxon>Actinomycetota</taxon>
        <taxon>Actinomycetes</taxon>
        <taxon>Pseudonocardiales</taxon>
        <taxon>Pseudonocardiaceae</taxon>
        <taxon>Pseudonocardia</taxon>
    </lineage>
</organism>
<dbReference type="EMBL" id="BAAAQK010000003">
    <property type="protein sequence ID" value="GAA1835571.1"/>
    <property type="molecule type" value="Genomic_DNA"/>
</dbReference>
<comment type="caution">
    <text evidence="7">The sequence shown here is derived from an EMBL/GenBank/DDBJ whole genome shotgun (WGS) entry which is preliminary data.</text>
</comment>
<dbReference type="PANTHER" id="PTHR32114">
    <property type="entry name" value="ABC TRANSPORTER ABCH.3"/>
    <property type="match status" value="1"/>
</dbReference>
<feature type="coiled-coil region" evidence="4">
    <location>
        <begin position="179"/>
        <end position="213"/>
    </location>
</feature>
<dbReference type="Gene3D" id="3.40.50.300">
    <property type="entry name" value="P-loop containing nucleotide triphosphate hydrolases"/>
    <property type="match status" value="2"/>
</dbReference>
<feature type="compositionally biased region" description="Basic and acidic residues" evidence="5">
    <location>
        <begin position="614"/>
        <end position="623"/>
    </location>
</feature>
<dbReference type="SUPFAM" id="SSF52540">
    <property type="entry name" value="P-loop containing nucleoside triphosphate hydrolases"/>
    <property type="match status" value="1"/>
</dbReference>
<protein>
    <recommendedName>
        <fullName evidence="3">Nuclease SbcCD subunit C</fullName>
    </recommendedName>
</protein>
<evidence type="ECO:0000256" key="1">
    <source>
        <dbReference type="ARBA" id="ARBA00006930"/>
    </source>
</evidence>
<evidence type="ECO:0000259" key="6">
    <source>
        <dbReference type="Pfam" id="PF13476"/>
    </source>
</evidence>
<evidence type="ECO:0000313" key="8">
    <source>
        <dbReference type="Proteomes" id="UP001500449"/>
    </source>
</evidence>
<gene>
    <name evidence="7" type="ORF">GCM10009836_12490</name>
</gene>
<evidence type="ECO:0000313" key="7">
    <source>
        <dbReference type="EMBL" id="GAA1835571.1"/>
    </source>
</evidence>
<comment type="subunit">
    <text evidence="2">Heterodimer of SbcC and SbcD.</text>
</comment>
<dbReference type="Proteomes" id="UP001500449">
    <property type="component" value="Unassembled WGS sequence"/>
</dbReference>
<comment type="similarity">
    <text evidence="1">Belongs to the SMC family. SbcC subfamily.</text>
</comment>
<accession>A0ABN2MQW4</accession>
<dbReference type="InterPro" id="IPR038729">
    <property type="entry name" value="Rad50/SbcC_AAA"/>
</dbReference>
<dbReference type="Pfam" id="PF13558">
    <property type="entry name" value="SbcC_Walker_B"/>
    <property type="match status" value="1"/>
</dbReference>
<proteinExistence type="inferred from homology"/>
<reference evidence="7 8" key="1">
    <citation type="journal article" date="2019" name="Int. J. Syst. Evol. Microbiol.">
        <title>The Global Catalogue of Microorganisms (GCM) 10K type strain sequencing project: providing services to taxonomists for standard genome sequencing and annotation.</title>
        <authorList>
            <consortium name="The Broad Institute Genomics Platform"/>
            <consortium name="The Broad Institute Genome Sequencing Center for Infectious Disease"/>
            <person name="Wu L."/>
            <person name="Ma J."/>
        </authorList>
    </citation>
    <scope>NUCLEOTIDE SEQUENCE [LARGE SCALE GENOMIC DNA]</scope>
    <source>
        <strain evidence="7 8">JCM 16009</strain>
    </source>
</reference>
<dbReference type="InterPro" id="IPR027417">
    <property type="entry name" value="P-loop_NTPase"/>
</dbReference>
<feature type="domain" description="Rad50/SbcC-type AAA" evidence="6">
    <location>
        <begin position="6"/>
        <end position="199"/>
    </location>
</feature>
<name>A0ABN2MQW4_9PSEU</name>
<feature type="region of interest" description="Disordered" evidence="5">
    <location>
        <begin position="876"/>
        <end position="914"/>
    </location>
</feature>
<keyword evidence="8" id="KW-1185">Reference proteome</keyword>
<evidence type="ECO:0000256" key="4">
    <source>
        <dbReference type="SAM" id="Coils"/>
    </source>
</evidence>
<dbReference type="Pfam" id="PF13476">
    <property type="entry name" value="AAA_23"/>
    <property type="match status" value="1"/>
</dbReference>
<evidence type="ECO:0000256" key="2">
    <source>
        <dbReference type="ARBA" id="ARBA00011322"/>
    </source>
</evidence>
<evidence type="ECO:0000256" key="3">
    <source>
        <dbReference type="ARBA" id="ARBA00013368"/>
    </source>
</evidence>
<evidence type="ECO:0000256" key="5">
    <source>
        <dbReference type="SAM" id="MobiDB-lite"/>
    </source>
</evidence>
<dbReference type="PANTHER" id="PTHR32114:SF2">
    <property type="entry name" value="ABC TRANSPORTER ABCH.3"/>
    <property type="match status" value="1"/>
</dbReference>
<keyword evidence="4" id="KW-0175">Coiled coil</keyword>